<evidence type="ECO:0000313" key="11">
    <source>
        <dbReference type="Proteomes" id="UP000230750"/>
    </source>
</evidence>
<feature type="compositionally biased region" description="Polar residues" evidence="8">
    <location>
        <begin position="46"/>
        <end position="71"/>
    </location>
</feature>
<evidence type="ECO:0000256" key="8">
    <source>
        <dbReference type="SAM" id="MobiDB-lite"/>
    </source>
</evidence>
<dbReference type="Pfam" id="PF00225">
    <property type="entry name" value="Kinesin"/>
    <property type="match status" value="1"/>
</dbReference>
<evidence type="ECO:0000256" key="3">
    <source>
        <dbReference type="ARBA" id="ARBA00022840"/>
    </source>
</evidence>
<protein>
    <recommendedName>
        <fullName evidence="6">Kinesin-like protein</fullName>
    </recommendedName>
</protein>
<comment type="subcellular location">
    <subcellularLocation>
        <location evidence="1">Cytoplasm</location>
        <location evidence="1">Cytoskeleton</location>
    </subcellularLocation>
</comment>
<keyword evidence="11" id="KW-1185">Reference proteome</keyword>
<evidence type="ECO:0000313" key="10">
    <source>
        <dbReference type="EMBL" id="PIK48793.1"/>
    </source>
</evidence>
<dbReference type="PRINTS" id="PR00380">
    <property type="entry name" value="KINESINHEAVY"/>
</dbReference>
<evidence type="ECO:0000256" key="6">
    <source>
        <dbReference type="RuleBase" id="RU000394"/>
    </source>
</evidence>
<keyword evidence="2 5" id="KW-0547">Nucleotide-binding</keyword>
<dbReference type="PANTHER" id="PTHR47972">
    <property type="entry name" value="KINESIN-LIKE PROTEIN KLP-3"/>
    <property type="match status" value="1"/>
</dbReference>
<feature type="binding site" evidence="5">
    <location>
        <begin position="644"/>
        <end position="651"/>
    </location>
    <ligand>
        <name>ATP</name>
        <dbReference type="ChEBI" id="CHEBI:30616"/>
    </ligand>
</feature>
<sequence>MGSGSSKQAKPDNSMPEPKEAKKAPPRRRGRAQFEEVQLQDPNAAPRSNGQPTANGRATNNGRGYTSATTPAYQNAYEQYRDPSYDGYGEQQGYSNARDMWQRAGNSVQQQQRVVNALTSHPGQDPDEFVAMALQLQEMGDDDIVFETFHHKSGKEYTCIRQGGRRFYLDNWNTHEWQAFPNHWNNQGHFKTDGDPLSGPSGPSNDDPSPRPSRPLDVGDVDVASGLSSEDDRAGMLKHPTRGIILTYIFEEKRNIHCFFDDESGMWVKLPVSWEQHTDFTKPLVKRLRDNIPSWKDKYDMVAALRQSNYDADDAITTYLTIDDTGVMDSPDRLAGFNTKIMKEKDNKISSLEEKMKKLQKNYEKITSHAKKLHAENTKMKAELEKLRESSSALEVEVKTANMKMAAMQQERPKTAKTVRMAATPVSATNEAPEADPSPNSHKIDEAPAEPAGPIIDEETLRKLDTTAKNLDKSQVTLKKEVKQNFEVQLLSCGGGRGQGGVLGVMMEGGGTGDSRYGEDAPASDNDFLSDETCRHSTNQELDDLKILYKKECLQRRLLYNQLQELRGNIRVFCRVRYDSRVGCYHQFPTEQDISCSNPAGKKVSFQFDRVFTPESKQTEVFEEALPIITSCVDGYNVCIMAYGQTGSGKTYTMMGTKEDPGVNVRAIRELLRICNEREQINYTLKVAMIEVYNEHIQDLLTEEQKGALDVKMKGKRLYLAGLTEVVVQEEEDITKIMDMGDANRSVAATNMNSTSSRSHLLLMLTVEGIDKVSKAVSFGSLTLVDLAGSERIAKTGASGQTLVEAAAINKSLTSLGQVFSGLRSSALHVPYRNSKLTHLLQPSLGGDAKACLFVNISPAESNVSESISTMQFGSNAKQVQLGQATKNVAKAPKK</sequence>
<dbReference type="AlphaFoldDB" id="A0A2G8KLA7"/>
<dbReference type="GO" id="GO:0003777">
    <property type="term" value="F:microtubule motor activity"/>
    <property type="evidence" value="ECO:0007669"/>
    <property type="project" value="InterPro"/>
</dbReference>
<feature type="compositionally biased region" description="Low complexity" evidence="8">
    <location>
        <begin position="195"/>
        <end position="207"/>
    </location>
</feature>
<keyword evidence="5 6" id="KW-0505">Motor protein</keyword>
<dbReference type="Gene3D" id="3.40.850.10">
    <property type="entry name" value="Kinesin motor domain"/>
    <property type="match status" value="1"/>
</dbReference>
<evidence type="ECO:0000259" key="9">
    <source>
        <dbReference type="PROSITE" id="PS50067"/>
    </source>
</evidence>
<feature type="region of interest" description="Disordered" evidence="8">
    <location>
        <begin position="184"/>
        <end position="234"/>
    </location>
</feature>
<dbReference type="GO" id="GO:0005524">
    <property type="term" value="F:ATP binding"/>
    <property type="evidence" value="ECO:0007669"/>
    <property type="project" value="UniProtKB-UniRule"/>
</dbReference>
<keyword evidence="6" id="KW-0493">Microtubule</keyword>
<keyword evidence="3 5" id="KW-0067">ATP-binding</keyword>
<comment type="caution">
    <text evidence="10">The sequence shown here is derived from an EMBL/GenBank/DDBJ whole genome shotgun (WGS) entry which is preliminary data.</text>
</comment>
<evidence type="ECO:0000256" key="7">
    <source>
        <dbReference type="SAM" id="Coils"/>
    </source>
</evidence>
<evidence type="ECO:0000256" key="1">
    <source>
        <dbReference type="ARBA" id="ARBA00004245"/>
    </source>
</evidence>
<dbReference type="SUPFAM" id="SSF52540">
    <property type="entry name" value="P-loop containing nucleoside triphosphate hydrolases"/>
    <property type="match status" value="1"/>
</dbReference>
<evidence type="ECO:0000256" key="4">
    <source>
        <dbReference type="ARBA" id="ARBA00023212"/>
    </source>
</evidence>
<dbReference type="InterPro" id="IPR019821">
    <property type="entry name" value="Kinesin_motor_CS"/>
</dbReference>
<dbReference type="InterPro" id="IPR027640">
    <property type="entry name" value="Kinesin-like_fam"/>
</dbReference>
<evidence type="ECO:0000256" key="2">
    <source>
        <dbReference type="ARBA" id="ARBA00022741"/>
    </source>
</evidence>
<dbReference type="SMART" id="SM00129">
    <property type="entry name" value="KISc"/>
    <property type="match status" value="1"/>
</dbReference>
<dbReference type="Proteomes" id="UP000230750">
    <property type="component" value="Unassembled WGS sequence"/>
</dbReference>
<keyword evidence="4" id="KW-0963">Cytoplasm</keyword>
<dbReference type="InterPro" id="IPR027417">
    <property type="entry name" value="P-loop_NTPase"/>
</dbReference>
<feature type="coiled-coil region" evidence="7">
    <location>
        <begin position="342"/>
        <end position="411"/>
    </location>
</feature>
<dbReference type="EMBL" id="MRZV01000501">
    <property type="protein sequence ID" value="PIK48793.1"/>
    <property type="molecule type" value="Genomic_DNA"/>
</dbReference>
<organism evidence="10 11">
    <name type="scientific">Stichopus japonicus</name>
    <name type="common">Sea cucumber</name>
    <dbReference type="NCBI Taxonomy" id="307972"/>
    <lineage>
        <taxon>Eukaryota</taxon>
        <taxon>Metazoa</taxon>
        <taxon>Echinodermata</taxon>
        <taxon>Eleutherozoa</taxon>
        <taxon>Echinozoa</taxon>
        <taxon>Holothuroidea</taxon>
        <taxon>Aspidochirotacea</taxon>
        <taxon>Aspidochirotida</taxon>
        <taxon>Stichopodidae</taxon>
        <taxon>Apostichopus</taxon>
    </lineage>
</organism>
<dbReference type="PROSITE" id="PS00411">
    <property type="entry name" value="KINESIN_MOTOR_1"/>
    <property type="match status" value="1"/>
</dbReference>
<feature type="region of interest" description="Disordered" evidence="8">
    <location>
        <begin position="425"/>
        <end position="457"/>
    </location>
</feature>
<dbReference type="FunFam" id="3.40.850.10:FF:000168">
    <property type="entry name" value="Kinesin-like protein"/>
    <property type="match status" value="1"/>
</dbReference>
<dbReference type="OrthoDB" id="3176171at2759"/>
<proteinExistence type="inferred from homology"/>
<keyword evidence="4" id="KW-0206">Cytoskeleton</keyword>
<dbReference type="InterPro" id="IPR036961">
    <property type="entry name" value="Kinesin_motor_dom_sf"/>
</dbReference>
<dbReference type="GO" id="GO:0007018">
    <property type="term" value="P:microtubule-based movement"/>
    <property type="evidence" value="ECO:0007669"/>
    <property type="project" value="InterPro"/>
</dbReference>
<gene>
    <name evidence="10" type="ORF">BSL78_14331</name>
</gene>
<dbReference type="STRING" id="307972.A0A2G8KLA7"/>
<name>A0A2G8KLA7_STIJA</name>
<dbReference type="GO" id="GO:0005874">
    <property type="term" value="C:microtubule"/>
    <property type="evidence" value="ECO:0007669"/>
    <property type="project" value="UniProtKB-KW"/>
</dbReference>
<comment type="similarity">
    <text evidence="5 6">Belongs to the TRAFAC class myosin-kinesin ATPase superfamily. Kinesin family.</text>
</comment>
<dbReference type="PANTHER" id="PTHR47972:SF65">
    <property type="entry name" value="KINESIN-LIKE PROTEIN"/>
    <property type="match status" value="1"/>
</dbReference>
<keyword evidence="7" id="KW-0175">Coiled coil</keyword>
<dbReference type="PROSITE" id="PS50067">
    <property type="entry name" value="KINESIN_MOTOR_2"/>
    <property type="match status" value="1"/>
</dbReference>
<dbReference type="GO" id="GO:0008017">
    <property type="term" value="F:microtubule binding"/>
    <property type="evidence" value="ECO:0007669"/>
    <property type="project" value="InterPro"/>
</dbReference>
<feature type="domain" description="Kinesin motor" evidence="9">
    <location>
        <begin position="569"/>
        <end position="880"/>
    </location>
</feature>
<evidence type="ECO:0000256" key="5">
    <source>
        <dbReference type="PROSITE-ProRule" id="PRU00283"/>
    </source>
</evidence>
<accession>A0A2G8KLA7</accession>
<feature type="region of interest" description="Disordered" evidence="8">
    <location>
        <begin position="1"/>
        <end position="71"/>
    </location>
</feature>
<dbReference type="InterPro" id="IPR001752">
    <property type="entry name" value="Kinesin_motor_dom"/>
</dbReference>
<reference evidence="10 11" key="1">
    <citation type="journal article" date="2017" name="PLoS Biol.">
        <title>The sea cucumber genome provides insights into morphological evolution and visceral regeneration.</title>
        <authorList>
            <person name="Zhang X."/>
            <person name="Sun L."/>
            <person name="Yuan J."/>
            <person name="Sun Y."/>
            <person name="Gao Y."/>
            <person name="Zhang L."/>
            <person name="Li S."/>
            <person name="Dai H."/>
            <person name="Hamel J.F."/>
            <person name="Liu C."/>
            <person name="Yu Y."/>
            <person name="Liu S."/>
            <person name="Lin W."/>
            <person name="Guo K."/>
            <person name="Jin S."/>
            <person name="Xu P."/>
            <person name="Storey K.B."/>
            <person name="Huan P."/>
            <person name="Zhang T."/>
            <person name="Zhou Y."/>
            <person name="Zhang J."/>
            <person name="Lin C."/>
            <person name="Li X."/>
            <person name="Xing L."/>
            <person name="Huo D."/>
            <person name="Sun M."/>
            <person name="Wang L."/>
            <person name="Mercier A."/>
            <person name="Li F."/>
            <person name="Yang H."/>
            <person name="Xiang J."/>
        </authorList>
    </citation>
    <scope>NUCLEOTIDE SEQUENCE [LARGE SCALE GENOMIC DNA]</scope>
    <source>
        <strain evidence="10">Shaxun</strain>
        <tissue evidence="10">Muscle</tissue>
    </source>
</reference>